<name>A0ABR3JD50_9AGAR</name>
<dbReference type="EMBL" id="JASNQZ010000008">
    <property type="protein sequence ID" value="KAL0953353.1"/>
    <property type="molecule type" value="Genomic_DNA"/>
</dbReference>
<proteinExistence type="predicted"/>
<organism evidence="1 2">
    <name type="scientific">Hohenbuehelia grisea</name>
    <dbReference type="NCBI Taxonomy" id="104357"/>
    <lineage>
        <taxon>Eukaryota</taxon>
        <taxon>Fungi</taxon>
        <taxon>Dikarya</taxon>
        <taxon>Basidiomycota</taxon>
        <taxon>Agaricomycotina</taxon>
        <taxon>Agaricomycetes</taxon>
        <taxon>Agaricomycetidae</taxon>
        <taxon>Agaricales</taxon>
        <taxon>Pleurotineae</taxon>
        <taxon>Pleurotaceae</taxon>
        <taxon>Hohenbuehelia</taxon>
    </lineage>
</organism>
<evidence type="ECO:0000313" key="1">
    <source>
        <dbReference type="EMBL" id="KAL0953353.1"/>
    </source>
</evidence>
<comment type="caution">
    <text evidence="1">The sequence shown here is derived from an EMBL/GenBank/DDBJ whole genome shotgun (WGS) entry which is preliminary data.</text>
</comment>
<evidence type="ECO:0000313" key="2">
    <source>
        <dbReference type="Proteomes" id="UP001556367"/>
    </source>
</evidence>
<gene>
    <name evidence="1" type="ORF">HGRIS_004593</name>
</gene>
<dbReference type="Proteomes" id="UP001556367">
    <property type="component" value="Unassembled WGS sequence"/>
</dbReference>
<reference evidence="2" key="1">
    <citation type="submission" date="2024-06" db="EMBL/GenBank/DDBJ databases">
        <title>Multi-omics analyses provide insights into the biosynthesis of the anticancer antibiotic pleurotin in Hohenbuehelia grisea.</title>
        <authorList>
            <person name="Weaver J.A."/>
            <person name="Alberti F."/>
        </authorList>
    </citation>
    <scope>NUCLEOTIDE SEQUENCE [LARGE SCALE GENOMIC DNA]</scope>
    <source>
        <strain evidence="2">T-177</strain>
    </source>
</reference>
<dbReference type="PANTHER" id="PTHR10039:SF14">
    <property type="entry name" value="NACHT DOMAIN-CONTAINING PROTEIN"/>
    <property type="match status" value="1"/>
</dbReference>
<accession>A0ABR3JD50</accession>
<dbReference type="PANTHER" id="PTHR10039">
    <property type="entry name" value="AMELOGENIN"/>
    <property type="match status" value="1"/>
</dbReference>
<sequence length="431" mass="48165">MQDLLIASSTIIEAHPSIFRIVMTGRPESHLQQRLRRPEFQVMTKCLHLQDYDASGDIRIYLTTRLQDVYLTYSDVMPDSQLPWPSKEEVEILVDRSSGLFIYAATVADFVGSADDLPQHRLVIALQSGPRAPGQLSPFDPLDNLYRQVLSSASYSDALQRALGSVVFALDAMSINEIAAILTMEAPRVRLIFRPLSAVLHLPGENEGAIHIHHQSLREFLTYGDRAGVFFLDPDKHNAELSRACIHLLDLYLTRDIRPLLDNNNAHIAAMEAPVNGSQLVSTVGGALSYVCRYWAGHLDRCKREDVDLSLLHVFVTQSILLWVEALGMLGELRHAVPSIRSVQHWLKRTTPDNDGIVAILRDTEKCVLAFYDAISTSPGQTYISGIPFLPSGSALKQQYRDQDASKRTVSVMYSGVRKECTPEFFSVQHA</sequence>
<protein>
    <submittedName>
        <fullName evidence="1">Uncharacterized protein</fullName>
    </submittedName>
</protein>
<keyword evidence="2" id="KW-1185">Reference proteome</keyword>